<dbReference type="Pfam" id="PF08922">
    <property type="entry name" value="DUF1905"/>
    <property type="match status" value="1"/>
</dbReference>
<dbReference type="Gene3D" id="2.40.30.100">
    <property type="entry name" value="AF2212/PG0164-like"/>
    <property type="match status" value="1"/>
</dbReference>
<reference evidence="2" key="1">
    <citation type="submission" date="2017-09" db="EMBL/GenBank/DDBJ databases">
        <authorList>
            <person name="Feng G."/>
            <person name="Zhu H."/>
        </authorList>
    </citation>
    <scope>NUCLEOTIDE SEQUENCE [LARGE SCALE GENOMIC DNA]</scope>
    <source>
        <strain evidence="2">1PNM-20</strain>
    </source>
</reference>
<organism evidence="1 2">
    <name type="scientific">Sphingomonas lenta</name>
    <dbReference type="NCBI Taxonomy" id="1141887"/>
    <lineage>
        <taxon>Bacteria</taxon>
        <taxon>Pseudomonadati</taxon>
        <taxon>Pseudomonadota</taxon>
        <taxon>Alphaproteobacteria</taxon>
        <taxon>Sphingomonadales</taxon>
        <taxon>Sphingomonadaceae</taxon>
        <taxon>Sphingomonas</taxon>
    </lineage>
</organism>
<dbReference type="SUPFAM" id="SSF141694">
    <property type="entry name" value="AF2212/PG0164-like"/>
    <property type="match status" value="1"/>
</dbReference>
<protein>
    <recommendedName>
        <fullName evidence="3">DUF1905 domain-containing protein</fullName>
    </recommendedName>
</protein>
<dbReference type="AlphaFoldDB" id="A0A2A2SJM6"/>
<dbReference type="RefSeq" id="WP_095996553.1">
    <property type="nucleotide sequence ID" value="NZ_NSLI01000001.1"/>
</dbReference>
<dbReference type="EMBL" id="NSLI01000001">
    <property type="protein sequence ID" value="PAX09446.1"/>
    <property type="molecule type" value="Genomic_DNA"/>
</dbReference>
<evidence type="ECO:0000313" key="2">
    <source>
        <dbReference type="Proteomes" id="UP000218151"/>
    </source>
</evidence>
<sequence>MAFFPYAFEGAVVHHDLGGMIYTAIFLPDELAAELPFDGPRLRATGEVNDVAFAAAWQPSRGRWYMMLSKKLLRDAGLAVGDVAEVRFRIEPTDQVDAHPDIERALDADDALRRAWDALTPGKRRGWTHRVGSAKTAPTRLKRLVELTSALSGGPDPFARRSKA</sequence>
<dbReference type="Pfam" id="PF13376">
    <property type="entry name" value="OmdA"/>
    <property type="match status" value="1"/>
</dbReference>
<gene>
    <name evidence="1" type="ORF">CKY28_01445</name>
</gene>
<keyword evidence="2" id="KW-1185">Reference proteome</keyword>
<evidence type="ECO:0008006" key="3">
    <source>
        <dbReference type="Google" id="ProtNLM"/>
    </source>
</evidence>
<dbReference type="InterPro" id="IPR037079">
    <property type="entry name" value="AF2212/PG0164-like_sf"/>
</dbReference>
<proteinExistence type="predicted"/>
<dbReference type="OrthoDB" id="9794564at2"/>
<comment type="caution">
    <text evidence="1">The sequence shown here is derived from an EMBL/GenBank/DDBJ whole genome shotgun (WGS) entry which is preliminary data.</text>
</comment>
<accession>A0A2A2SJM6</accession>
<dbReference type="InterPro" id="IPR015018">
    <property type="entry name" value="DUF1905"/>
</dbReference>
<dbReference type="Proteomes" id="UP000218151">
    <property type="component" value="Unassembled WGS sequence"/>
</dbReference>
<evidence type="ECO:0000313" key="1">
    <source>
        <dbReference type="EMBL" id="PAX09446.1"/>
    </source>
</evidence>
<name>A0A2A2SJM6_9SPHN</name>